<comment type="similarity">
    <text evidence="1 3">Belongs to the bacterial flagellin family.</text>
</comment>
<dbReference type="AlphaFoldDB" id="A0A1G6UXL6"/>
<evidence type="ECO:0000259" key="5">
    <source>
        <dbReference type="Pfam" id="PF00700"/>
    </source>
</evidence>
<evidence type="ECO:0000313" key="6">
    <source>
        <dbReference type="EMBL" id="SDD46110.1"/>
    </source>
</evidence>
<keyword evidence="6" id="KW-0966">Cell projection</keyword>
<evidence type="ECO:0000259" key="4">
    <source>
        <dbReference type="Pfam" id="PF00669"/>
    </source>
</evidence>
<dbReference type="RefSeq" id="WP_092083018.1">
    <property type="nucleotide sequence ID" value="NZ_FMZW01000011.1"/>
</dbReference>
<dbReference type="Pfam" id="PF00700">
    <property type="entry name" value="Flagellin_C"/>
    <property type="match status" value="1"/>
</dbReference>
<evidence type="ECO:0000256" key="1">
    <source>
        <dbReference type="ARBA" id="ARBA00005709"/>
    </source>
</evidence>
<keyword evidence="6" id="KW-0282">Flagellum</keyword>
<dbReference type="GO" id="GO:0009288">
    <property type="term" value="C:bacterial-type flagellum"/>
    <property type="evidence" value="ECO:0007669"/>
    <property type="project" value="UniProtKB-SubCell"/>
</dbReference>
<dbReference type="GO" id="GO:0005198">
    <property type="term" value="F:structural molecule activity"/>
    <property type="evidence" value="ECO:0007669"/>
    <property type="project" value="UniProtKB-UniRule"/>
</dbReference>
<dbReference type="SUPFAM" id="SSF64518">
    <property type="entry name" value="Phase 1 flagellin"/>
    <property type="match status" value="1"/>
</dbReference>
<dbReference type="Gene3D" id="1.20.1330.10">
    <property type="entry name" value="f41 fragment of flagellin, N-terminal domain"/>
    <property type="match status" value="1"/>
</dbReference>
<dbReference type="GO" id="GO:0005576">
    <property type="term" value="C:extracellular region"/>
    <property type="evidence" value="ECO:0007669"/>
    <property type="project" value="UniProtKB-SubCell"/>
</dbReference>
<keyword evidence="6" id="KW-0969">Cilium</keyword>
<feature type="domain" description="Flagellin C-terminal" evidence="5">
    <location>
        <begin position="219"/>
        <end position="301"/>
    </location>
</feature>
<sequence>MMMRVATFAQSDQMISNALRVQAVMANEQVQESSGLQSEDFGGYGSGAGRVINLQVSVTRAQSYIDASQLADNKVQVMYSAVGSMTDIITQLRTQLSAATTGSTTATASVINYAQQAMAQMQGLLNTQYDGEYVFSGARTDTAPADLSSFDTGTGSLTTSDTSYYKGDSEIASVRVSDSQSISYGVTADNPAFEQVMRLLKYVGNSATLSSSDITQALDLASNALDATSTVQAKLSAAASQIETASTNQSDYQNFAKTLSTDLTSVDVAAVTAQLSTYQAQLTASYSAISKIQSMNLASYLR</sequence>
<evidence type="ECO:0000256" key="2">
    <source>
        <dbReference type="ARBA" id="ARBA00023143"/>
    </source>
</evidence>
<dbReference type="Pfam" id="PF00669">
    <property type="entry name" value="Flagellin_N"/>
    <property type="match status" value="1"/>
</dbReference>
<organism evidence="6 7">
    <name type="scientific">Bradyrhizobium brasilense</name>
    <dbReference type="NCBI Taxonomy" id="1419277"/>
    <lineage>
        <taxon>Bacteria</taxon>
        <taxon>Pseudomonadati</taxon>
        <taxon>Pseudomonadota</taxon>
        <taxon>Alphaproteobacteria</taxon>
        <taxon>Hyphomicrobiales</taxon>
        <taxon>Nitrobacteraceae</taxon>
        <taxon>Bradyrhizobium</taxon>
    </lineage>
</organism>
<gene>
    <name evidence="6" type="ORF">SAMN05216337_1011124</name>
</gene>
<dbReference type="EMBL" id="FMZW01000011">
    <property type="protein sequence ID" value="SDD46110.1"/>
    <property type="molecule type" value="Genomic_DNA"/>
</dbReference>
<keyword evidence="2 3" id="KW-0975">Bacterial flagellum</keyword>
<dbReference type="InterPro" id="IPR001492">
    <property type="entry name" value="Flagellin"/>
</dbReference>
<reference evidence="6 7" key="1">
    <citation type="submission" date="2016-10" db="EMBL/GenBank/DDBJ databases">
        <authorList>
            <person name="de Groot N.N."/>
        </authorList>
    </citation>
    <scope>NUCLEOTIDE SEQUENCE [LARGE SCALE GENOMIC DNA]</scope>
    <source>
        <strain evidence="6 7">R5</strain>
    </source>
</reference>
<dbReference type="PANTHER" id="PTHR42792">
    <property type="entry name" value="FLAGELLIN"/>
    <property type="match status" value="1"/>
</dbReference>
<dbReference type="NCBIfam" id="NF006489">
    <property type="entry name" value="PRK08913.1"/>
    <property type="match status" value="1"/>
</dbReference>
<comment type="function">
    <text evidence="3">Flagellin is the subunit protein which polymerizes to form the filaments of bacterial flagella.</text>
</comment>
<feature type="domain" description="Flagellin N-terminal" evidence="4">
    <location>
        <begin position="7"/>
        <end position="139"/>
    </location>
</feature>
<dbReference type="Proteomes" id="UP000199245">
    <property type="component" value="Unassembled WGS sequence"/>
</dbReference>
<accession>A0A1G6UXL6</accession>
<dbReference type="InterPro" id="IPR001029">
    <property type="entry name" value="Flagellin_N"/>
</dbReference>
<evidence type="ECO:0000313" key="7">
    <source>
        <dbReference type="Proteomes" id="UP000199245"/>
    </source>
</evidence>
<proteinExistence type="inferred from homology"/>
<evidence type="ECO:0000256" key="3">
    <source>
        <dbReference type="RuleBase" id="RU362073"/>
    </source>
</evidence>
<name>A0A1G6UXL6_9BRAD</name>
<dbReference type="InterPro" id="IPR046358">
    <property type="entry name" value="Flagellin_C"/>
</dbReference>
<dbReference type="PANTHER" id="PTHR42792:SF1">
    <property type="entry name" value="FLAGELLAR HOOK-ASSOCIATED PROTEIN 3"/>
    <property type="match status" value="1"/>
</dbReference>
<protein>
    <recommendedName>
        <fullName evidence="3">Flagellin</fullName>
    </recommendedName>
</protein>
<comment type="subcellular location">
    <subcellularLocation>
        <location evidence="3">Secreted</location>
    </subcellularLocation>
    <subcellularLocation>
        <location evidence="3">Bacterial flagellum</location>
    </subcellularLocation>
</comment>
<keyword evidence="3" id="KW-0964">Secreted</keyword>